<dbReference type="OrthoDB" id="948250at2"/>
<comment type="caution">
    <text evidence="2">The sequence shown here is derived from an EMBL/GenBank/DDBJ whole genome shotgun (WGS) entry which is preliminary data.</text>
</comment>
<dbReference type="AlphaFoldDB" id="A0A1E5GWQ0"/>
<dbReference type="RefSeq" id="WP_069634398.1">
    <property type="nucleotide sequence ID" value="NZ_JXKZ01000002.1"/>
</dbReference>
<organism evidence="2 3">
    <name type="scientific">Enterococcus quebecensis</name>
    <dbReference type="NCBI Taxonomy" id="903983"/>
    <lineage>
        <taxon>Bacteria</taxon>
        <taxon>Bacillati</taxon>
        <taxon>Bacillota</taxon>
        <taxon>Bacilli</taxon>
        <taxon>Lactobacillales</taxon>
        <taxon>Enterococcaceae</taxon>
        <taxon>Enterococcus</taxon>
    </lineage>
</organism>
<name>A0A1E5GWQ0_9ENTE</name>
<protein>
    <submittedName>
        <fullName evidence="2">GNAT family N-acetyltransferase</fullName>
    </submittedName>
</protein>
<evidence type="ECO:0000259" key="1">
    <source>
        <dbReference type="PROSITE" id="PS51186"/>
    </source>
</evidence>
<keyword evidence="3" id="KW-1185">Reference proteome</keyword>
<dbReference type="Pfam" id="PF00583">
    <property type="entry name" value="Acetyltransf_1"/>
    <property type="match status" value="1"/>
</dbReference>
<dbReference type="InterPro" id="IPR016181">
    <property type="entry name" value="Acyl_CoA_acyltransferase"/>
</dbReference>
<dbReference type="PANTHER" id="PTHR43328:SF1">
    <property type="entry name" value="N-ACETYLTRANSFERASE DOMAIN-CONTAINING PROTEIN"/>
    <property type="match status" value="1"/>
</dbReference>
<dbReference type="CDD" id="cd04301">
    <property type="entry name" value="NAT_SF"/>
    <property type="match status" value="1"/>
</dbReference>
<dbReference type="STRING" id="903983.BCR23_03455"/>
<evidence type="ECO:0000313" key="3">
    <source>
        <dbReference type="Proteomes" id="UP000094764"/>
    </source>
</evidence>
<dbReference type="PROSITE" id="PS51186">
    <property type="entry name" value="GNAT"/>
    <property type="match status" value="1"/>
</dbReference>
<dbReference type="PANTHER" id="PTHR43328">
    <property type="entry name" value="ACETYLTRANSFERASE-RELATED"/>
    <property type="match status" value="1"/>
</dbReference>
<dbReference type="SUPFAM" id="SSF55729">
    <property type="entry name" value="Acyl-CoA N-acyltransferases (Nat)"/>
    <property type="match status" value="1"/>
</dbReference>
<dbReference type="GO" id="GO:0016747">
    <property type="term" value="F:acyltransferase activity, transferring groups other than amino-acyl groups"/>
    <property type="evidence" value="ECO:0007669"/>
    <property type="project" value="InterPro"/>
</dbReference>
<accession>A0A1E5GWQ0</accession>
<feature type="domain" description="N-acetyltransferase" evidence="1">
    <location>
        <begin position="6"/>
        <end position="173"/>
    </location>
</feature>
<gene>
    <name evidence="2" type="ORF">BCR23_03455</name>
</gene>
<proteinExistence type="predicted"/>
<dbReference type="EMBL" id="MIKB01000012">
    <property type="protein sequence ID" value="OEG17076.1"/>
    <property type="molecule type" value="Genomic_DNA"/>
</dbReference>
<reference evidence="3" key="1">
    <citation type="submission" date="2016-09" db="EMBL/GenBank/DDBJ databases">
        <authorList>
            <person name="Gulvik C.A."/>
        </authorList>
    </citation>
    <scope>NUCLEOTIDE SEQUENCE [LARGE SCALE GENOMIC DNA]</scope>
    <source>
        <strain evidence="3">LMG 26306</strain>
    </source>
</reference>
<dbReference type="Proteomes" id="UP000094764">
    <property type="component" value="Unassembled WGS sequence"/>
</dbReference>
<dbReference type="Gene3D" id="3.40.630.30">
    <property type="match status" value="1"/>
</dbReference>
<keyword evidence="2" id="KW-0808">Transferase</keyword>
<sequence>MTEVEFTIREAIPTDAAEILRALKIIGSETPYLVMDEKGMEMTPAEMSENLANLYESSNNVLMVALADETVVGTASVKASSKKRMEHIGEIGISILKDYWGFGLGSLMMEDLIDWAKESNVIRRLELTVQHRNQRAVHVYEKIGFETEAIMARGAKTDDGEFLDVHLMSMMIDK</sequence>
<evidence type="ECO:0000313" key="2">
    <source>
        <dbReference type="EMBL" id="OEG17076.1"/>
    </source>
</evidence>
<dbReference type="InterPro" id="IPR000182">
    <property type="entry name" value="GNAT_dom"/>
</dbReference>